<feature type="transmembrane region" description="Helical" evidence="7">
    <location>
        <begin position="226"/>
        <end position="247"/>
    </location>
</feature>
<feature type="transmembrane region" description="Helical" evidence="7">
    <location>
        <begin position="53"/>
        <end position="71"/>
    </location>
</feature>
<evidence type="ECO:0000256" key="2">
    <source>
        <dbReference type="ARBA" id="ARBA00022448"/>
    </source>
</evidence>
<comment type="subcellular location">
    <subcellularLocation>
        <location evidence="1">Cell membrane</location>
        <topology evidence="1">Multi-pass membrane protein</topology>
    </subcellularLocation>
</comment>
<keyword evidence="4 7" id="KW-0812">Transmembrane</keyword>
<feature type="transmembrane region" description="Helical" evidence="7">
    <location>
        <begin position="379"/>
        <end position="398"/>
    </location>
</feature>
<gene>
    <name evidence="8" type="ORF">Athai_03520</name>
</gene>
<keyword evidence="2" id="KW-0813">Transport</keyword>
<proteinExistence type="predicted"/>
<feature type="transmembrane region" description="Helical" evidence="7">
    <location>
        <begin position="314"/>
        <end position="330"/>
    </location>
</feature>
<dbReference type="Gene3D" id="1.20.1250.20">
    <property type="entry name" value="MFS general substrate transporter like domains"/>
    <property type="match status" value="1"/>
</dbReference>
<keyword evidence="9" id="KW-1185">Reference proteome</keyword>
<protein>
    <recommendedName>
        <fullName evidence="10">MFS transporter</fullName>
    </recommendedName>
</protein>
<evidence type="ECO:0000313" key="8">
    <source>
        <dbReference type="EMBL" id="BCJ32849.1"/>
    </source>
</evidence>
<dbReference type="RefSeq" id="WP_203959834.1">
    <property type="nucleotide sequence ID" value="NZ_AP023355.1"/>
</dbReference>
<dbReference type="CDD" id="cd06173">
    <property type="entry name" value="MFS_MefA_like"/>
    <property type="match status" value="1"/>
</dbReference>
<dbReference type="KEGG" id="atl:Athai_03520"/>
<feature type="transmembrane region" description="Helical" evidence="7">
    <location>
        <begin position="17"/>
        <end position="33"/>
    </location>
</feature>
<evidence type="ECO:0000256" key="1">
    <source>
        <dbReference type="ARBA" id="ARBA00004651"/>
    </source>
</evidence>
<dbReference type="Pfam" id="PF05977">
    <property type="entry name" value="MFS_3"/>
    <property type="match status" value="1"/>
</dbReference>
<dbReference type="InterPro" id="IPR010290">
    <property type="entry name" value="TM_effector"/>
</dbReference>
<sequence length="459" mass="48187">MNASVAHTFRSLKVRNYRLFATGQVISLIGNWMQFTAQDWTVLHLSHNSGAALGWVTALQFLPVVALTLYGGKLADRYDKRKLLMFTNVGAGLVAVALGVLTLTGTIALWHVLLLAACLGTANAIDNPARQSFVSEMVGGALLPNAISLNSAVFNAARIVGPAVAGVAISLIGTGPVFLLNSLTYAATLTALTLMRPAELYRSARRRVRDARIADGIRYAARRPDLLLPMALMLVIGALGFNFQLTLALLSKTVFHRGAASFGLLTTALAAGALLGALASSRRSSRPSSYTVIGAAFGFGVFETLAGLAPGYPAAAGILVCTGFFMIYLAQAANQRIQLGVGEEFRGRVMALYVLVFQGSTPVFAPIVGWLAGALGARSTLWFGGVASIAAAALVLGYRSHRRGARLAIRVRPVPHPRLVAPLPSSTPIGAAGRRDLVDEPVAAGSAVTYPAGRARAAR</sequence>
<dbReference type="EMBL" id="AP023355">
    <property type="protein sequence ID" value="BCJ32849.1"/>
    <property type="molecule type" value="Genomic_DNA"/>
</dbReference>
<organism evidence="8 9">
    <name type="scientific">Actinocatenispora thailandica</name>
    <dbReference type="NCBI Taxonomy" id="227318"/>
    <lineage>
        <taxon>Bacteria</taxon>
        <taxon>Bacillati</taxon>
        <taxon>Actinomycetota</taxon>
        <taxon>Actinomycetes</taxon>
        <taxon>Micromonosporales</taxon>
        <taxon>Micromonosporaceae</taxon>
        <taxon>Actinocatenispora</taxon>
    </lineage>
</organism>
<accession>A0A7R7DJG8</accession>
<dbReference type="PANTHER" id="PTHR23513">
    <property type="entry name" value="INTEGRAL MEMBRANE EFFLUX PROTEIN-RELATED"/>
    <property type="match status" value="1"/>
</dbReference>
<evidence type="ECO:0000256" key="5">
    <source>
        <dbReference type="ARBA" id="ARBA00022989"/>
    </source>
</evidence>
<keyword evidence="5 7" id="KW-1133">Transmembrane helix</keyword>
<dbReference type="Proteomes" id="UP000611640">
    <property type="component" value="Chromosome"/>
</dbReference>
<dbReference type="GO" id="GO:0005886">
    <property type="term" value="C:plasma membrane"/>
    <property type="evidence" value="ECO:0007669"/>
    <property type="project" value="UniProtKB-SubCell"/>
</dbReference>
<reference evidence="8 9" key="1">
    <citation type="submission" date="2020-08" db="EMBL/GenBank/DDBJ databases">
        <title>Whole genome shotgun sequence of Actinocatenispora thailandica NBRC 105041.</title>
        <authorList>
            <person name="Komaki H."/>
            <person name="Tamura T."/>
        </authorList>
    </citation>
    <scope>NUCLEOTIDE SEQUENCE [LARGE SCALE GENOMIC DNA]</scope>
    <source>
        <strain evidence="8 9">NBRC 105041</strain>
    </source>
</reference>
<dbReference type="SUPFAM" id="SSF103473">
    <property type="entry name" value="MFS general substrate transporter"/>
    <property type="match status" value="1"/>
</dbReference>
<feature type="transmembrane region" description="Helical" evidence="7">
    <location>
        <begin position="259"/>
        <end position="278"/>
    </location>
</feature>
<evidence type="ECO:0000313" key="9">
    <source>
        <dbReference type="Proteomes" id="UP000611640"/>
    </source>
</evidence>
<name>A0A7R7DJG8_9ACTN</name>
<keyword evidence="6 7" id="KW-0472">Membrane</keyword>
<feature type="transmembrane region" description="Helical" evidence="7">
    <location>
        <begin position="163"/>
        <end position="195"/>
    </location>
</feature>
<evidence type="ECO:0000256" key="3">
    <source>
        <dbReference type="ARBA" id="ARBA00022475"/>
    </source>
</evidence>
<dbReference type="AlphaFoldDB" id="A0A7R7DJG8"/>
<evidence type="ECO:0000256" key="4">
    <source>
        <dbReference type="ARBA" id="ARBA00022692"/>
    </source>
</evidence>
<keyword evidence="3" id="KW-1003">Cell membrane</keyword>
<feature type="transmembrane region" description="Helical" evidence="7">
    <location>
        <begin position="290"/>
        <end position="308"/>
    </location>
</feature>
<evidence type="ECO:0000256" key="7">
    <source>
        <dbReference type="SAM" id="Phobius"/>
    </source>
</evidence>
<dbReference type="InterPro" id="IPR036259">
    <property type="entry name" value="MFS_trans_sf"/>
</dbReference>
<evidence type="ECO:0000256" key="6">
    <source>
        <dbReference type="ARBA" id="ARBA00023136"/>
    </source>
</evidence>
<feature type="transmembrane region" description="Helical" evidence="7">
    <location>
        <begin position="351"/>
        <end position="373"/>
    </location>
</feature>
<dbReference type="PANTHER" id="PTHR23513:SF11">
    <property type="entry name" value="STAPHYLOFERRIN A TRANSPORTER"/>
    <property type="match status" value="1"/>
</dbReference>
<evidence type="ECO:0008006" key="10">
    <source>
        <dbReference type="Google" id="ProtNLM"/>
    </source>
</evidence>